<dbReference type="PROSITE" id="PS00584">
    <property type="entry name" value="PFKB_KINASES_2"/>
    <property type="match status" value="1"/>
</dbReference>
<protein>
    <submittedName>
        <fullName evidence="5">Carbohydrate kinase</fullName>
    </submittedName>
</protein>
<evidence type="ECO:0000313" key="8">
    <source>
        <dbReference type="Proteomes" id="UP000070659"/>
    </source>
</evidence>
<dbReference type="Pfam" id="PF00294">
    <property type="entry name" value="PfkB"/>
    <property type="match status" value="2"/>
</dbReference>
<accession>A0A132N338</accession>
<evidence type="ECO:0000313" key="7">
    <source>
        <dbReference type="Proteomes" id="UP000070598"/>
    </source>
</evidence>
<evidence type="ECO:0000259" key="4">
    <source>
        <dbReference type="Pfam" id="PF00294"/>
    </source>
</evidence>
<organism evidence="5 8">
    <name type="scientific">Carbonactinospora thermoautotrophica</name>
    <dbReference type="NCBI Taxonomy" id="1469144"/>
    <lineage>
        <taxon>Bacteria</taxon>
        <taxon>Bacillati</taxon>
        <taxon>Actinomycetota</taxon>
        <taxon>Actinomycetes</taxon>
        <taxon>Kitasatosporales</taxon>
        <taxon>Carbonactinosporaceae</taxon>
        <taxon>Carbonactinospora</taxon>
    </lineage>
</organism>
<evidence type="ECO:0000256" key="1">
    <source>
        <dbReference type="ARBA" id="ARBA00010688"/>
    </source>
</evidence>
<dbReference type="InterPro" id="IPR050306">
    <property type="entry name" value="PfkB_Carbo_kinase"/>
</dbReference>
<keyword evidence="2" id="KW-0808">Transferase</keyword>
<dbReference type="PATRIC" id="fig|1469144.8.peg.3716"/>
<keyword evidence="3 5" id="KW-0418">Kinase</keyword>
<dbReference type="InterPro" id="IPR002173">
    <property type="entry name" value="Carboh/pur_kinase_PfkB_CS"/>
</dbReference>
<sequence length="348" mass="37432">MRAATGDRDGTLDVALAGPVFMDMIFTGLAGPPTPGTETWTRGLGSAPGGIANIAVAMSRLGLTVGLAAAFGDDMFGAYLWRTLAEQEQVDLSASRRVRNWPTPVTVSLAHSGDRSMVSYGEPLPFPVDDLVPRGWRARCCYVHLARELPAWARELRADGGLVFADVSWDETGKWSQDTLAGLAEVDVFLPNALEAMAYTRAGTPQAALDALLERVPVVVVKCGSQGAFAADRVTGERVFEAALRIDALDPTGAGDVFAAAYIFASLARWSLRERVRFANLCAGLSVRHHSGSLGAPCWHEIGEWFARHGLTEEYRFLEPYLPESAIADRARAYPTGGYGLSITEESA</sequence>
<dbReference type="Proteomes" id="UP000070659">
    <property type="component" value="Unassembled WGS sequence"/>
</dbReference>
<evidence type="ECO:0000313" key="6">
    <source>
        <dbReference type="EMBL" id="KWX08004.1"/>
    </source>
</evidence>
<dbReference type="GO" id="GO:0016301">
    <property type="term" value="F:kinase activity"/>
    <property type="evidence" value="ECO:0007669"/>
    <property type="project" value="UniProtKB-KW"/>
</dbReference>
<gene>
    <name evidence="5" type="ORF">TH66_06805</name>
    <name evidence="6" type="ORF">TR74_16840</name>
</gene>
<feature type="domain" description="Carbohydrate kinase PfkB" evidence="4">
    <location>
        <begin position="47"/>
        <end position="121"/>
    </location>
</feature>
<evidence type="ECO:0000256" key="3">
    <source>
        <dbReference type="ARBA" id="ARBA00022777"/>
    </source>
</evidence>
<dbReference type="PANTHER" id="PTHR43085:SF57">
    <property type="entry name" value="CARBOHYDRATE KINASE PFKB DOMAIN-CONTAINING PROTEIN"/>
    <property type="match status" value="1"/>
</dbReference>
<dbReference type="InterPro" id="IPR029056">
    <property type="entry name" value="Ribokinase-like"/>
</dbReference>
<dbReference type="Proteomes" id="UP000070598">
    <property type="component" value="Unassembled WGS sequence"/>
</dbReference>
<reference evidence="7" key="2">
    <citation type="submission" date="2015-02" db="EMBL/GenBank/DDBJ databases">
        <title>Physiological reanalysis, assessment of diazotrophy, and genome sequences of multiple isolates of Streptomyces thermoautotrophicus.</title>
        <authorList>
            <person name="MacKellar D.C."/>
            <person name="Lieber L."/>
            <person name="Norman J."/>
            <person name="Bolger A."/>
            <person name="Tobin C."/>
            <person name="Murray J.W."/>
            <person name="Friesen M."/>
            <person name="Prell J."/>
        </authorList>
    </citation>
    <scope>NUCLEOTIDE SEQUENCE [LARGE SCALE GENOMIC DNA]</scope>
    <source>
        <strain evidence="7">UBT1</strain>
    </source>
</reference>
<feature type="domain" description="Carbohydrate kinase PfkB" evidence="4">
    <location>
        <begin position="162"/>
        <end position="294"/>
    </location>
</feature>
<comment type="similarity">
    <text evidence="1">Belongs to the carbohydrate kinase PfkB family.</text>
</comment>
<dbReference type="SUPFAM" id="SSF53613">
    <property type="entry name" value="Ribokinase-like"/>
    <property type="match status" value="1"/>
</dbReference>
<dbReference type="PANTHER" id="PTHR43085">
    <property type="entry name" value="HEXOKINASE FAMILY MEMBER"/>
    <property type="match status" value="1"/>
</dbReference>
<comment type="caution">
    <text evidence="5">The sequence shown here is derived from an EMBL/GenBank/DDBJ whole genome shotgun (WGS) entry which is preliminary data.</text>
</comment>
<evidence type="ECO:0000256" key="2">
    <source>
        <dbReference type="ARBA" id="ARBA00022679"/>
    </source>
</evidence>
<dbReference type="Gene3D" id="3.40.1190.20">
    <property type="match status" value="1"/>
</dbReference>
<dbReference type="AlphaFoldDB" id="A0A132N338"/>
<evidence type="ECO:0000313" key="5">
    <source>
        <dbReference type="EMBL" id="KWX04539.1"/>
    </source>
</evidence>
<proteinExistence type="inferred from homology"/>
<reference evidence="5 8" key="1">
    <citation type="submission" date="2015-02" db="EMBL/GenBank/DDBJ databases">
        <title>Physiological reanalysis, assessment of diazotrophy, and genome sequences of multiple isolates of Streptomyces thermoautotrophicus.</title>
        <authorList>
            <person name="MacKellar D.C."/>
            <person name="Lieber L."/>
            <person name="Norman J."/>
            <person name="Bolger A."/>
            <person name="Tobin C."/>
            <person name="Murray J.W."/>
            <person name="Prell J."/>
        </authorList>
    </citation>
    <scope>NUCLEOTIDE SEQUENCE [LARGE SCALE GENOMIC DNA]</scope>
    <source>
        <strain evidence="5 8">UBT1</strain>
    </source>
</reference>
<name>A0A132N338_9ACTN</name>
<dbReference type="EMBL" id="JYIK01001019">
    <property type="protein sequence ID" value="KWX08004.1"/>
    <property type="molecule type" value="Genomic_DNA"/>
</dbReference>
<dbReference type="EMBL" id="JYIJ01000015">
    <property type="protein sequence ID" value="KWX04539.1"/>
    <property type="molecule type" value="Genomic_DNA"/>
</dbReference>
<dbReference type="InterPro" id="IPR011611">
    <property type="entry name" value="PfkB_dom"/>
</dbReference>